<dbReference type="Gramene" id="OMO89827">
    <property type="protein sequence ID" value="OMO89827"/>
    <property type="gene ID" value="CCACVL1_07608"/>
</dbReference>
<dbReference type="AlphaFoldDB" id="A0A1R3J4R8"/>
<proteinExistence type="inferred from homology"/>
<name>A0A1R3J4R8_COCAP</name>
<evidence type="ECO:0000259" key="6">
    <source>
        <dbReference type="Pfam" id="PF14309"/>
    </source>
</evidence>
<keyword evidence="4" id="KW-0964">Secreted</keyword>
<feature type="domain" description="DUF4378" evidence="6">
    <location>
        <begin position="483"/>
        <end position="607"/>
    </location>
</feature>
<evidence type="ECO:0000313" key="9">
    <source>
        <dbReference type="Proteomes" id="UP000188268"/>
    </source>
</evidence>
<evidence type="ECO:0000256" key="5">
    <source>
        <dbReference type="SAM" id="MobiDB-lite"/>
    </source>
</evidence>
<dbReference type="OMA" id="NEPEFMM"/>
<feature type="domain" description="DUF3741" evidence="7">
    <location>
        <begin position="7"/>
        <end position="24"/>
    </location>
</feature>
<reference evidence="8 9" key="1">
    <citation type="submission" date="2013-09" db="EMBL/GenBank/DDBJ databases">
        <title>Corchorus capsularis genome sequencing.</title>
        <authorList>
            <person name="Alam M."/>
            <person name="Haque M.S."/>
            <person name="Islam M.S."/>
            <person name="Emdad E.M."/>
            <person name="Islam M.M."/>
            <person name="Ahmed B."/>
            <person name="Halim A."/>
            <person name="Hossen Q.M.M."/>
            <person name="Hossain M.Z."/>
            <person name="Ahmed R."/>
            <person name="Khan M.M."/>
            <person name="Islam R."/>
            <person name="Rashid M.M."/>
            <person name="Khan S.A."/>
            <person name="Rahman M.S."/>
            <person name="Alam M."/>
        </authorList>
    </citation>
    <scope>NUCLEOTIDE SEQUENCE [LARGE SCALE GENOMIC DNA]</scope>
    <source>
        <strain evidence="9">cv. CVL-1</strain>
        <tissue evidence="8">Whole seedling</tissue>
    </source>
</reference>
<comment type="caution">
    <text evidence="8">The sequence shown here is derived from an EMBL/GenBank/DDBJ whole genome shotgun (WGS) entry which is preliminary data.</text>
</comment>
<sequence length="884" mass="97270">MESKPTTPSVIARLMGLDSLPNQQAVKKQKVQRVLSENYRRKVASIGAWEKRSFVERRSYRFNIEEQKEFRDVYEVIESLGKESDSSAEKGRLDFKLSQEKVPFFSGSLESEYVPAGIKCRPSKEAGEAENATNCISSPSTVEGLYSGNKKDRGFLSHGKGNSHVQVERKNLSNVVKLTRHRSTVSCETEKEITSKTRHNTSDISLEPPRSGFSGVHCLNEETQITMVSSPNYTGLNNWYKPSNYYLDESYVAQEAKKQISERCRMTKEFRENGLAAGGSGKRTTLGEMLALPDNGKHTNSRTPLGISSKDGWNKKGERPKTRTSYKAFSDDSFMTVRPVFSPNRSRLKSSKQSSIGKDGVEQRDSESNCMKSPSSPQLESEKNDLLEDKYVIHDILKNNLEKQDPPEQNSIESKSLEHDVVCIDSGNVRRQLEFLKSESFERDSEEPGMVVSSDDDAGDESLEDGEVNEDSTSMFGVEEDRDFSYMVDVLTVAGFHSRNQDKAFDRWHSPECPISPSVFQTLEKKYGEQKSWRRSARRLLFDRVNAGLMEILQPCLGEPMWAKPVTRRFSFSQDLKAIEKQLYMFLVSQENEAGKHSSEKVLAKDDARMLDEQPANPVNGVVTPGTNVPPLPTPSGTQPNPSVGATSGANPINPDPEHTLTFFMHDILGGSNPTALAVTGVVSNPAINGQLPFAKPNGANLPVNSGINQNSGNTGLINNNNVPLLTGLGGNTQAMLQNNGNNLNGALNFPITTGGQLPTGSALQKLMFGTMTVIDDELTEGHELGSGFLGKAQGFYVASSIDGTSQTMAFTAMFESGHYADTLSFFGVHRTGVSESHLAVMGGTGKYVNAKGFAIVKTLPAGTNQQETDGFQTVLEFTVYLTY</sequence>
<dbReference type="Proteomes" id="UP000188268">
    <property type="component" value="Unassembled WGS sequence"/>
</dbReference>
<evidence type="ECO:0000256" key="4">
    <source>
        <dbReference type="ARBA" id="ARBA00022525"/>
    </source>
</evidence>
<comment type="similarity">
    <text evidence="2">Belongs to the plant dirigent protein family.</text>
</comment>
<accession>A0A1R3J4R8</accession>
<gene>
    <name evidence="8" type="ORF">CCACVL1_07608</name>
</gene>
<dbReference type="PANTHER" id="PTHR46836:SF7">
    <property type="entry name" value="PHOSPHATIDYLINOSITOL N-ACETYGLUCOSAMINLYTRANSFERASE SUBUNIT P-LIKE PROTEIN"/>
    <property type="match status" value="1"/>
</dbReference>
<feature type="region of interest" description="Disordered" evidence="5">
    <location>
        <begin position="291"/>
        <end position="327"/>
    </location>
</feature>
<feature type="compositionally biased region" description="Basic and acidic residues" evidence="5">
    <location>
        <begin position="312"/>
        <end position="321"/>
    </location>
</feature>
<dbReference type="Pfam" id="PF03018">
    <property type="entry name" value="Dirigent"/>
    <property type="match status" value="1"/>
</dbReference>
<evidence type="ECO:0000256" key="1">
    <source>
        <dbReference type="ARBA" id="ARBA00004613"/>
    </source>
</evidence>
<feature type="compositionally biased region" description="Polar residues" evidence="5">
    <location>
        <begin position="368"/>
        <end position="379"/>
    </location>
</feature>
<feature type="compositionally biased region" description="Acidic residues" evidence="5">
    <location>
        <begin position="454"/>
        <end position="470"/>
    </location>
</feature>
<evidence type="ECO:0000256" key="3">
    <source>
        <dbReference type="ARBA" id="ARBA00011738"/>
    </source>
</evidence>
<organism evidence="8 9">
    <name type="scientific">Corchorus capsularis</name>
    <name type="common">Jute</name>
    <dbReference type="NCBI Taxonomy" id="210143"/>
    <lineage>
        <taxon>Eukaryota</taxon>
        <taxon>Viridiplantae</taxon>
        <taxon>Streptophyta</taxon>
        <taxon>Embryophyta</taxon>
        <taxon>Tracheophyta</taxon>
        <taxon>Spermatophyta</taxon>
        <taxon>Magnoliopsida</taxon>
        <taxon>eudicotyledons</taxon>
        <taxon>Gunneridae</taxon>
        <taxon>Pentapetalae</taxon>
        <taxon>rosids</taxon>
        <taxon>malvids</taxon>
        <taxon>Malvales</taxon>
        <taxon>Malvaceae</taxon>
        <taxon>Grewioideae</taxon>
        <taxon>Apeibeae</taxon>
        <taxon>Corchorus</taxon>
    </lineage>
</organism>
<dbReference type="InterPro" id="IPR025486">
    <property type="entry name" value="DUF4378"/>
</dbReference>
<dbReference type="EMBL" id="AWWV01008578">
    <property type="protein sequence ID" value="OMO89827.1"/>
    <property type="molecule type" value="Genomic_DNA"/>
</dbReference>
<comment type="subunit">
    <text evidence="3">Homodimer.</text>
</comment>
<feature type="region of interest" description="Disordered" evidence="5">
    <location>
        <begin position="440"/>
        <end position="473"/>
    </location>
</feature>
<dbReference type="InterPro" id="IPR032795">
    <property type="entry name" value="DUF3741-assoc"/>
</dbReference>
<dbReference type="Pfam" id="PF14309">
    <property type="entry name" value="DUF4378"/>
    <property type="match status" value="1"/>
</dbReference>
<dbReference type="InterPro" id="IPR044859">
    <property type="entry name" value="Allene_oxi_cyc_Dirigent"/>
</dbReference>
<dbReference type="GO" id="GO:0009699">
    <property type="term" value="P:phenylpropanoid biosynthetic process"/>
    <property type="evidence" value="ECO:0007669"/>
    <property type="project" value="UniProtKB-ARBA"/>
</dbReference>
<dbReference type="InterPro" id="IPR004265">
    <property type="entry name" value="Dirigent"/>
</dbReference>
<dbReference type="OrthoDB" id="1584003at2759"/>
<feature type="region of interest" description="Disordered" evidence="5">
    <location>
        <begin position="340"/>
        <end position="384"/>
    </location>
</feature>
<keyword evidence="9" id="KW-1185">Reference proteome</keyword>
<dbReference type="Gene3D" id="2.40.480.10">
    <property type="entry name" value="Allene oxide cyclase-like"/>
    <property type="match status" value="1"/>
</dbReference>
<feature type="region of interest" description="Disordered" evidence="5">
    <location>
        <begin position="614"/>
        <end position="650"/>
    </location>
</feature>
<evidence type="ECO:0000259" key="7">
    <source>
        <dbReference type="Pfam" id="PF14383"/>
    </source>
</evidence>
<dbReference type="GO" id="GO:0005576">
    <property type="term" value="C:extracellular region"/>
    <property type="evidence" value="ECO:0007669"/>
    <property type="project" value="UniProtKB-SubCell"/>
</dbReference>
<dbReference type="Pfam" id="PF14383">
    <property type="entry name" value="VARLMGL"/>
    <property type="match status" value="1"/>
</dbReference>
<evidence type="ECO:0000256" key="2">
    <source>
        <dbReference type="ARBA" id="ARBA00010746"/>
    </source>
</evidence>
<comment type="subcellular location">
    <subcellularLocation>
        <location evidence="1">Secreted</location>
    </subcellularLocation>
</comment>
<feature type="compositionally biased region" description="Polar residues" evidence="5">
    <location>
        <begin position="635"/>
        <end position="650"/>
    </location>
</feature>
<dbReference type="STRING" id="210143.A0A1R3J4R8"/>
<protein>
    <submittedName>
        <fullName evidence="8">Plant disease resistance response protein</fullName>
    </submittedName>
</protein>
<evidence type="ECO:0000313" key="8">
    <source>
        <dbReference type="EMBL" id="OMO89827.1"/>
    </source>
</evidence>
<dbReference type="PANTHER" id="PTHR46836">
    <property type="entry name" value="AFADIN"/>
    <property type="match status" value="1"/>
</dbReference>